<dbReference type="EMBL" id="CASHTH010001601">
    <property type="protein sequence ID" value="CAI8017177.1"/>
    <property type="molecule type" value="Genomic_DNA"/>
</dbReference>
<dbReference type="AlphaFoldDB" id="A0AA35RVH1"/>
<name>A0AA35RVH1_GEOBA</name>
<dbReference type="Proteomes" id="UP001174909">
    <property type="component" value="Unassembled WGS sequence"/>
</dbReference>
<organism evidence="3 4">
    <name type="scientific">Geodia barretti</name>
    <name type="common">Barrett's horny sponge</name>
    <dbReference type="NCBI Taxonomy" id="519541"/>
    <lineage>
        <taxon>Eukaryota</taxon>
        <taxon>Metazoa</taxon>
        <taxon>Porifera</taxon>
        <taxon>Demospongiae</taxon>
        <taxon>Heteroscleromorpha</taxon>
        <taxon>Tetractinellida</taxon>
        <taxon>Astrophorina</taxon>
        <taxon>Geodiidae</taxon>
        <taxon>Geodia</taxon>
    </lineage>
</organism>
<evidence type="ECO:0000256" key="1">
    <source>
        <dbReference type="SAM" id="MobiDB-lite"/>
    </source>
</evidence>
<evidence type="ECO:0000259" key="2">
    <source>
        <dbReference type="PROSITE" id="PS50127"/>
    </source>
</evidence>
<evidence type="ECO:0000313" key="4">
    <source>
        <dbReference type="Proteomes" id="UP001174909"/>
    </source>
</evidence>
<dbReference type="SUPFAM" id="SSF54495">
    <property type="entry name" value="UBC-like"/>
    <property type="match status" value="1"/>
</dbReference>
<comment type="caution">
    <text evidence="3">The sequence shown here is derived from an EMBL/GenBank/DDBJ whole genome shotgun (WGS) entry which is preliminary data.</text>
</comment>
<protein>
    <submittedName>
        <fullName evidence="3">NEDD8-conjugating enzyme UBC12</fullName>
    </submittedName>
</protein>
<feature type="region of interest" description="Disordered" evidence="1">
    <location>
        <begin position="175"/>
        <end position="194"/>
    </location>
</feature>
<accession>A0AA35RVH1</accession>
<dbReference type="InterPro" id="IPR050113">
    <property type="entry name" value="Ub_conjugating_enzyme"/>
</dbReference>
<feature type="compositionally biased region" description="Acidic residues" evidence="1">
    <location>
        <begin position="240"/>
        <end position="252"/>
    </location>
</feature>
<feature type="domain" description="UBC core" evidence="2">
    <location>
        <begin position="2"/>
        <end position="160"/>
    </location>
</feature>
<dbReference type="Pfam" id="PF00179">
    <property type="entry name" value="UQ_con"/>
    <property type="match status" value="1"/>
</dbReference>
<sequence length="331" mass="36385">MTDRGVLLKHYYQLSKNIDSISGGQARLGEGTDDQEDELITVNVSIAPTSGPYRGGQFDFTLDMSEGYPSCPPIVRALTQMYHPNVELAGAEDEEDGSVCLNLLDELWTPTMTLEDVVQGLLFLLHNPNVEDPLSSLFCGSEDEEEFRRHVRLSLRGGNVAGVDFKRNLLDGYESECEEDDDKEGAPGNQSNLESTVATLLEELVQTEDMDVTMAISAASAENQKNFISTVGVIAETDETPENDASTEEETPECVTPLSPSLFSPSTQLAGSRETNTDKQFTLFSQLRAPLWSFDKMWTLSLSSIVRPIVLGAQRVSRPPARLDSSEIDVH</sequence>
<gene>
    <name evidence="3" type="ORF">GBAR_LOCUS10475</name>
</gene>
<dbReference type="Gene3D" id="3.10.110.10">
    <property type="entry name" value="Ubiquitin Conjugating Enzyme"/>
    <property type="match status" value="1"/>
</dbReference>
<dbReference type="InterPro" id="IPR016135">
    <property type="entry name" value="UBQ-conjugating_enzyme/RWD"/>
</dbReference>
<dbReference type="PANTHER" id="PTHR24067">
    <property type="entry name" value="UBIQUITIN-CONJUGATING ENZYME E2"/>
    <property type="match status" value="1"/>
</dbReference>
<dbReference type="SMART" id="SM00212">
    <property type="entry name" value="UBCc"/>
    <property type="match status" value="1"/>
</dbReference>
<feature type="region of interest" description="Disordered" evidence="1">
    <location>
        <begin position="240"/>
        <end position="272"/>
    </location>
</feature>
<evidence type="ECO:0000313" key="3">
    <source>
        <dbReference type="EMBL" id="CAI8017177.1"/>
    </source>
</evidence>
<dbReference type="CDD" id="cd23794">
    <property type="entry name" value="UBCc_UBE2F_UBE2M"/>
    <property type="match status" value="1"/>
</dbReference>
<keyword evidence="4" id="KW-1185">Reference proteome</keyword>
<proteinExistence type="predicted"/>
<dbReference type="InterPro" id="IPR000608">
    <property type="entry name" value="UBC"/>
</dbReference>
<reference evidence="3" key="1">
    <citation type="submission" date="2023-03" db="EMBL/GenBank/DDBJ databases">
        <authorList>
            <person name="Steffen K."/>
            <person name="Cardenas P."/>
        </authorList>
    </citation>
    <scope>NUCLEOTIDE SEQUENCE</scope>
</reference>
<dbReference type="PROSITE" id="PS50127">
    <property type="entry name" value="UBC_2"/>
    <property type="match status" value="1"/>
</dbReference>
<feature type="compositionally biased region" description="Low complexity" evidence="1">
    <location>
        <begin position="257"/>
        <end position="266"/>
    </location>
</feature>